<protein>
    <submittedName>
        <fullName evidence="3">Uncharacterized protein</fullName>
    </submittedName>
</protein>
<sequence length="368" mass="40724">MANRTALRITLSMVAVLLTYLSFTSSPTEGDFRCSRFRCNELSSNLKGADSLDLPHKVLVENELDSKPRGHKEDVKEETRRQAPKPPPLTPDQVWDNSVGRGCKLVAYMEMTSQEIRQTVEWEPESCWQIYPASDNLDAYGWTSSEMSNEFAKAGLETLLDQLEIKGDPAGVSLRHLTGGTDPDGLHYSGTNGKYDNFYYADQGMIIALNNWSPAKTCTTYKDYIFDKNRALPRLAQWSDLVFLTYQDLALRLPPIDPADSSKLTPLRYVIRNGVVNKDTQLVIDRALEKSGQGPAGNFADKRPIGMDSEAGKALLGTPNGDGVSWLLVQHKSRMGGRRVKDVTVFLPEGGGAGKACLLFRIVGEGDE</sequence>
<evidence type="ECO:0000313" key="4">
    <source>
        <dbReference type="Proteomes" id="UP000800041"/>
    </source>
</evidence>
<gene>
    <name evidence="3" type="ORF">K402DRAFT_425840</name>
</gene>
<feature type="region of interest" description="Disordered" evidence="1">
    <location>
        <begin position="62"/>
        <end position="96"/>
    </location>
</feature>
<proteinExistence type="predicted"/>
<feature type="compositionally biased region" description="Basic and acidic residues" evidence="1">
    <location>
        <begin position="62"/>
        <end position="81"/>
    </location>
</feature>
<dbReference type="Proteomes" id="UP000800041">
    <property type="component" value="Unassembled WGS sequence"/>
</dbReference>
<feature type="chain" id="PRO_5026231699" evidence="2">
    <location>
        <begin position="31"/>
        <end position="368"/>
    </location>
</feature>
<dbReference type="EMBL" id="ML977214">
    <property type="protein sequence ID" value="KAF1980930.1"/>
    <property type="molecule type" value="Genomic_DNA"/>
</dbReference>
<evidence type="ECO:0000313" key="3">
    <source>
        <dbReference type="EMBL" id="KAF1980930.1"/>
    </source>
</evidence>
<accession>A0A6G1GJC3</accession>
<evidence type="ECO:0000256" key="1">
    <source>
        <dbReference type="SAM" id="MobiDB-lite"/>
    </source>
</evidence>
<keyword evidence="2" id="KW-0732">Signal</keyword>
<dbReference type="AlphaFoldDB" id="A0A6G1GJC3"/>
<organism evidence="3 4">
    <name type="scientific">Aulographum hederae CBS 113979</name>
    <dbReference type="NCBI Taxonomy" id="1176131"/>
    <lineage>
        <taxon>Eukaryota</taxon>
        <taxon>Fungi</taxon>
        <taxon>Dikarya</taxon>
        <taxon>Ascomycota</taxon>
        <taxon>Pezizomycotina</taxon>
        <taxon>Dothideomycetes</taxon>
        <taxon>Pleosporomycetidae</taxon>
        <taxon>Aulographales</taxon>
        <taxon>Aulographaceae</taxon>
    </lineage>
</organism>
<dbReference type="OrthoDB" id="5337308at2759"/>
<feature type="signal peptide" evidence="2">
    <location>
        <begin position="1"/>
        <end position="30"/>
    </location>
</feature>
<reference evidence="3" key="1">
    <citation type="journal article" date="2020" name="Stud. Mycol.">
        <title>101 Dothideomycetes genomes: a test case for predicting lifestyles and emergence of pathogens.</title>
        <authorList>
            <person name="Haridas S."/>
            <person name="Albert R."/>
            <person name="Binder M."/>
            <person name="Bloem J."/>
            <person name="Labutti K."/>
            <person name="Salamov A."/>
            <person name="Andreopoulos B."/>
            <person name="Baker S."/>
            <person name="Barry K."/>
            <person name="Bills G."/>
            <person name="Bluhm B."/>
            <person name="Cannon C."/>
            <person name="Castanera R."/>
            <person name="Culley D."/>
            <person name="Daum C."/>
            <person name="Ezra D."/>
            <person name="Gonzalez J."/>
            <person name="Henrissat B."/>
            <person name="Kuo A."/>
            <person name="Liang C."/>
            <person name="Lipzen A."/>
            <person name="Lutzoni F."/>
            <person name="Magnuson J."/>
            <person name="Mondo S."/>
            <person name="Nolan M."/>
            <person name="Ohm R."/>
            <person name="Pangilinan J."/>
            <person name="Park H.-J."/>
            <person name="Ramirez L."/>
            <person name="Alfaro M."/>
            <person name="Sun H."/>
            <person name="Tritt A."/>
            <person name="Yoshinaga Y."/>
            <person name="Zwiers L.-H."/>
            <person name="Turgeon B."/>
            <person name="Goodwin S."/>
            <person name="Spatafora J."/>
            <person name="Crous P."/>
            <person name="Grigoriev I."/>
        </authorList>
    </citation>
    <scope>NUCLEOTIDE SEQUENCE</scope>
    <source>
        <strain evidence="3">CBS 113979</strain>
    </source>
</reference>
<name>A0A6G1GJC3_9PEZI</name>
<evidence type="ECO:0000256" key="2">
    <source>
        <dbReference type="SAM" id="SignalP"/>
    </source>
</evidence>
<keyword evidence="4" id="KW-1185">Reference proteome</keyword>